<evidence type="ECO:0000313" key="3">
    <source>
        <dbReference type="Proteomes" id="UP000260644"/>
    </source>
</evidence>
<accession>A0A3E1Y8W3</accession>
<sequence>MSIGNKKPIIQSFHLEGICKVIADTDQGLKGTEIGQILADSNIWDTDPGITKWKRLYNAFVYHMNTCQDSTKILVFLCRAMHPSRYLNNTELYQFRLNELNKQLSFIGYEITNTGKYSRINATTTLTEAQHKASHFKSKLEARNVHKEIIKFCNAELLVENYFHAVLEGVKSVNQRLRELSNLHADGVELVDTAFKVSAPLIRINLLQNDSEKSAHTGLANLIRGIMGYIRNPTAHLPKALFVIEEDEALDMMTTISMIHKKLDKTL</sequence>
<dbReference type="InterPro" id="IPR012654">
    <property type="entry name" value="CHP02391"/>
</dbReference>
<dbReference type="OrthoDB" id="1863356at2"/>
<gene>
    <name evidence="2" type="ORF">DVR12_14400</name>
</gene>
<feature type="domain" description="Conserved hypothetical protein CHP02391" evidence="1">
    <location>
        <begin position="143"/>
        <end position="263"/>
    </location>
</feature>
<dbReference type="RefSeq" id="WP_116976451.1">
    <property type="nucleotide sequence ID" value="NZ_QPMM01000007.1"/>
</dbReference>
<reference evidence="2 3" key="1">
    <citation type="submission" date="2018-07" db="EMBL/GenBank/DDBJ databases">
        <title>Chitinophaga K2CV101002-2 sp. nov., isolated from a monsoon evergreen broad-leaved forest soil.</title>
        <authorList>
            <person name="Lv Y."/>
        </authorList>
    </citation>
    <scope>NUCLEOTIDE SEQUENCE [LARGE SCALE GENOMIC DNA]</scope>
    <source>
        <strain evidence="2 3">GDMCC 1.1288</strain>
    </source>
</reference>
<dbReference type="AlphaFoldDB" id="A0A3E1Y8W3"/>
<dbReference type="NCBIfam" id="TIGR02391">
    <property type="entry name" value="hypoth_ymh"/>
    <property type="match status" value="1"/>
</dbReference>
<keyword evidence="3" id="KW-1185">Reference proteome</keyword>
<dbReference type="EMBL" id="QPMM01000007">
    <property type="protein sequence ID" value="RFS21843.1"/>
    <property type="molecule type" value="Genomic_DNA"/>
</dbReference>
<comment type="caution">
    <text evidence="2">The sequence shown here is derived from an EMBL/GenBank/DDBJ whole genome shotgun (WGS) entry which is preliminary data.</text>
</comment>
<proteinExistence type="predicted"/>
<evidence type="ECO:0000313" key="2">
    <source>
        <dbReference type="EMBL" id="RFS21843.1"/>
    </source>
</evidence>
<dbReference type="Proteomes" id="UP000260644">
    <property type="component" value="Unassembled WGS sequence"/>
</dbReference>
<name>A0A3E1Y8W3_9BACT</name>
<protein>
    <submittedName>
        <fullName evidence="2">TIGR02391 family protein</fullName>
    </submittedName>
</protein>
<organism evidence="2 3">
    <name type="scientific">Chitinophaga silvatica</name>
    <dbReference type="NCBI Taxonomy" id="2282649"/>
    <lineage>
        <taxon>Bacteria</taxon>
        <taxon>Pseudomonadati</taxon>
        <taxon>Bacteroidota</taxon>
        <taxon>Chitinophagia</taxon>
        <taxon>Chitinophagales</taxon>
        <taxon>Chitinophagaceae</taxon>
        <taxon>Chitinophaga</taxon>
    </lineage>
</organism>
<evidence type="ECO:0000259" key="1">
    <source>
        <dbReference type="Pfam" id="PF09509"/>
    </source>
</evidence>
<dbReference type="Pfam" id="PF09509">
    <property type="entry name" value="Hypoth_Ymh"/>
    <property type="match status" value="1"/>
</dbReference>